<dbReference type="GO" id="GO:0003899">
    <property type="term" value="F:DNA-directed RNA polymerase activity"/>
    <property type="evidence" value="ECO:0007669"/>
    <property type="project" value="InterPro"/>
</dbReference>
<comment type="caution">
    <text evidence="2">The sequence shown here is derived from an EMBL/GenBank/DDBJ whole genome shotgun (WGS) entry which is preliminary data.</text>
</comment>
<dbReference type="EMBL" id="NFKL01000026">
    <property type="protein sequence ID" value="OUP55510.1"/>
    <property type="molecule type" value="Genomic_DNA"/>
</dbReference>
<name>A0A1Y4LI38_9FIRM</name>
<dbReference type="Pfam" id="PF03118">
    <property type="entry name" value="RNA_pol_A_CTD"/>
    <property type="match status" value="2"/>
</dbReference>
<organism evidence="2 3">
    <name type="scientific">Butyricicoccus pullicaecorum</name>
    <dbReference type="NCBI Taxonomy" id="501571"/>
    <lineage>
        <taxon>Bacteria</taxon>
        <taxon>Bacillati</taxon>
        <taxon>Bacillota</taxon>
        <taxon>Clostridia</taxon>
        <taxon>Eubacteriales</taxon>
        <taxon>Butyricicoccaceae</taxon>
        <taxon>Butyricicoccus</taxon>
    </lineage>
</organism>
<dbReference type="Proteomes" id="UP000195326">
    <property type="component" value="Unassembled WGS sequence"/>
</dbReference>
<gene>
    <name evidence="2" type="ORF">B5F15_14635</name>
</gene>
<accession>A0A1Y4LI38</accession>
<dbReference type="InterPro" id="IPR036388">
    <property type="entry name" value="WH-like_DNA-bd_sf"/>
</dbReference>
<dbReference type="InterPro" id="IPR011260">
    <property type="entry name" value="RNAP_asu_C"/>
</dbReference>
<protein>
    <recommendedName>
        <fullName evidence="1">RNA polymerase alpha subunit C-terminal domain-containing protein</fullName>
    </recommendedName>
</protein>
<feature type="domain" description="RNA polymerase alpha subunit C-terminal" evidence="1">
    <location>
        <begin position="8"/>
        <end position="63"/>
    </location>
</feature>
<dbReference type="GO" id="GO:0003677">
    <property type="term" value="F:DNA binding"/>
    <property type="evidence" value="ECO:0007669"/>
    <property type="project" value="InterPro"/>
</dbReference>
<dbReference type="Gene3D" id="1.10.10.10">
    <property type="entry name" value="Winged helix-like DNA-binding domain superfamily/Winged helix DNA-binding domain"/>
    <property type="match status" value="1"/>
</dbReference>
<dbReference type="AlphaFoldDB" id="A0A1Y4LI38"/>
<dbReference type="SUPFAM" id="SSF47789">
    <property type="entry name" value="C-terminal domain of RNA polymerase alpha subunit"/>
    <property type="match status" value="2"/>
</dbReference>
<evidence type="ECO:0000259" key="1">
    <source>
        <dbReference type="Pfam" id="PF03118"/>
    </source>
</evidence>
<evidence type="ECO:0000313" key="3">
    <source>
        <dbReference type="Proteomes" id="UP000195326"/>
    </source>
</evidence>
<dbReference type="Gene3D" id="1.10.150.20">
    <property type="entry name" value="5' to 3' exonuclease, C-terminal subdomain"/>
    <property type="match status" value="2"/>
</dbReference>
<sequence length="979" mass="115528">MQDMDIKMLSIDDIGLSNRCRNALHAVGVHTVGELLGYTEESLRDIRNLGRKSIDQILERIEEYKQMNIEGAGPTRADPSVDAEKLENFDAWVQTDLGRDRVLCWLKNKNSSINELQNLSAKGYNLLWLNGYTQLHQIVFLKESELLRIPRMDDVLVSEIVRLCRGYLDDHKKEILEDIPAQTAASSILDLLNVPEYHGIILKYVKTNDKKIEDLGLSNRPINCLHSQGYNKLSDIIFLTRSELREIPSMGINSIDEVMAGIKDYLSENETRLIAVCTGNKKQLLDDDMIRDLILQQYRKIGFSGLTFKEIMTRLHLPQYITEDRVKKIIGSLLAAHELEYVDSRCYRVYEKFSDFVESCDNITEPGKTMIRKKMEGATLESLAQQYRLTRERVRQIIKRDVAKIRQVYRIQTGNIWFDEDYFRYFYAHYAVEKRDAAVWLGMTPEIYNYLELMDVTPGREELEKALDDQKNLDLGLRLRIKNYLNRNKLYIDGMWVEKRRADLEEVVVRKFCTENTSFQEFGHIYNDFLKKENVEYDENIYYTDSVLRSRRNQLADARFLLWKQNEQIRYYDIESHDFTELLDTLNLEAYENIQLSTLKFVEQYPEILQKYDIRDQYELHNLLRKIVPEGSYHDFRCGRMPSITFGVFDRDSAILDILIDNAPIQLADLCNLIHSEYGYDPSVIRAYLGSFSQYYHQGVYQIDQEIMPEEHKAALKKELTEDFYYIDEIRKIYHKIFPDASLEAVNPYNLKVMGFVVLSQYVVQNYPSLEALCEDILTREDILDLRPYKRRFVQVQMFSQKLRELKRNLQVVEFEPDQIITFRKLEQCGITREMIRRFCDAVYAFVQENSYFSIQSLRQDGFTSELYKFGFSDWFYANILISDDRFSYSTMFRNMILYKGCKNITIQSFEVNCIKAHGSIDTYDLMTELSERFGCHISDRFDILYKVRGTDVYYDEILDRLYMNADLYYRELDAVEEL</sequence>
<dbReference type="InterPro" id="IPR013324">
    <property type="entry name" value="RNA_pol_sigma_r3/r4-like"/>
</dbReference>
<dbReference type="GO" id="GO:0006351">
    <property type="term" value="P:DNA-templated transcription"/>
    <property type="evidence" value="ECO:0007669"/>
    <property type="project" value="InterPro"/>
</dbReference>
<evidence type="ECO:0000313" key="2">
    <source>
        <dbReference type="EMBL" id="OUP55510.1"/>
    </source>
</evidence>
<reference evidence="3" key="1">
    <citation type="submission" date="2017-04" db="EMBL/GenBank/DDBJ databases">
        <title>Function of individual gut microbiota members based on whole genome sequencing of pure cultures obtained from chicken caecum.</title>
        <authorList>
            <person name="Medvecky M."/>
            <person name="Cejkova D."/>
            <person name="Polansky O."/>
            <person name="Karasova D."/>
            <person name="Kubasova T."/>
            <person name="Cizek A."/>
            <person name="Rychlik I."/>
        </authorList>
    </citation>
    <scope>NUCLEOTIDE SEQUENCE [LARGE SCALE GENOMIC DNA]</scope>
    <source>
        <strain evidence="3">An179</strain>
    </source>
</reference>
<feature type="domain" description="RNA polymerase alpha subunit C-terminal" evidence="1">
    <location>
        <begin position="206"/>
        <end position="260"/>
    </location>
</feature>
<dbReference type="SUPFAM" id="SSF88659">
    <property type="entry name" value="Sigma3 and sigma4 domains of RNA polymerase sigma factors"/>
    <property type="match status" value="1"/>
</dbReference>
<proteinExistence type="predicted"/>